<keyword evidence="1" id="KW-1133">Transmembrane helix</keyword>
<proteinExistence type="predicted"/>
<accession>A0A2K1R129</accession>
<reference evidence="2 3" key="1">
    <citation type="submission" date="2017-06" db="EMBL/GenBank/DDBJ databases">
        <title>Draft genome sequence of a variant of Elsinoe murrayae.</title>
        <authorList>
            <person name="Cheng Q."/>
        </authorList>
    </citation>
    <scope>NUCLEOTIDE SEQUENCE [LARGE SCALE GENOMIC DNA]</scope>
    <source>
        <strain evidence="2 3">CQ-2017a</strain>
    </source>
</reference>
<keyword evidence="1" id="KW-0472">Membrane</keyword>
<dbReference type="EMBL" id="NKHZ01000015">
    <property type="protein sequence ID" value="PNS20998.1"/>
    <property type="molecule type" value="Genomic_DNA"/>
</dbReference>
<sequence length="338" mass="38959">MDRLMLRISQRLWAYRIFRWTVYSIVGIIVADRIILLTSDYFALVPAEPAMFPHQDIPDSQISVLRDLRYAGEELRNALTPVLLPEDAGESNFTFYDTLLCHIEARRDISHIVLVESNIESALVAISSSVKGRTTPVTKHTIFKGVYGEYGIPLTSEEHTLDLHHNFFSRIARAEAHFQSLKSGRPDTWDEAYTTTMLPPVNATADPETAHALSLDPSQESRAQSLLDRHLRRRNKALKYLRLNPPKPMAWSPQTPDAWDKTRKVDIESGNLHGRKEWKPMYRSWDLERGLFTWEDPDQTEEQAALELEGLQQGNEEYDQWKARKESYLEVLRSRIAS</sequence>
<dbReference type="OrthoDB" id="5211520at2759"/>
<organism evidence="2 3">
    <name type="scientific">Sphaceloma murrayae</name>
    <dbReference type="NCBI Taxonomy" id="2082308"/>
    <lineage>
        <taxon>Eukaryota</taxon>
        <taxon>Fungi</taxon>
        <taxon>Dikarya</taxon>
        <taxon>Ascomycota</taxon>
        <taxon>Pezizomycotina</taxon>
        <taxon>Dothideomycetes</taxon>
        <taxon>Dothideomycetidae</taxon>
        <taxon>Myriangiales</taxon>
        <taxon>Elsinoaceae</taxon>
        <taxon>Sphaceloma</taxon>
    </lineage>
</organism>
<protein>
    <submittedName>
        <fullName evidence="2">Valine-tRNA ligase</fullName>
    </submittedName>
</protein>
<gene>
    <name evidence="2" type="ORF">CAC42_3335</name>
</gene>
<dbReference type="InParanoid" id="A0A2K1R129"/>
<dbReference type="GO" id="GO:0016874">
    <property type="term" value="F:ligase activity"/>
    <property type="evidence" value="ECO:0007669"/>
    <property type="project" value="UniProtKB-KW"/>
</dbReference>
<dbReference type="Proteomes" id="UP000243797">
    <property type="component" value="Unassembled WGS sequence"/>
</dbReference>
<keyword evidence="3" id="KW-1185">Reference proteome</keyword>
<keyword evidence="2" id="KW-0436">Ligase</keyword>
<evidence type="ECO:0000313" key="3">
    <source>
        <dbReference type="Proteomes" id="UP000243797"/>
    </source>
</evidence>
<name>A0A2K1R129_9PEZI</name>
<comment type="caution">
    <text evidence="2">The sequence shown here is derived from an EMBL/GenBank/DDBJ whole genome shotgun (WGS) entry which is preliminary data.</text>
</comment>
<keyword evidence="1" id="KW-0812">Transmembrane</keyword>
<evidence type="ECO:0000256" key="1">
    <source>
        <dbReference type="SAM" id="Phobius"/>
    </source>
</evidence>
<dbReference type="AlphaFoldDB" id="A0A2K1R129"/>
<feature type="transmembrane region" description="Helical" evidence="1">
    <location>
        <begin position="20"/>
        <end position="44"/>
    </location>
</feature>
<evidence type="ECO:0000313" key="2">
    <source>
        <dbReference type="EMBL" id="PNS20998.1"/>
    </source>
</evidence>